<gene>
    <name evidence="9" type="ORF">METZ01_LOCUS134103</name>
</gene>
<dbReference type="PROSITE" id="PS50928">
    <property type="entry name" value="ABC_TM1"/>
    <property type="match status" value="1"/>
</dbReference>
<feature type="transmembrane region" description="Helical" evidence="7">
    <location>
        <begin position="170"/>
        <end position="189"/>
    </location>
</feature>
<feature type="transmembrane region" description="Helical" evidence="7">
    <location>
        <begin position="209"/>
        <end position="238"/>
    </location>
</feature>
<dbReference type="EMBL" id="UINC01019213">
    <property type="protein sequence ID" value="SVA81249.1"/>
    <property type="molecule type" value="Genomic_DNA"/>
</dbReference>
<keyword evidence="5 7" id="KW-1133">Transmembrane helix</keyword>
<feature type="transmembrane region" description="Helical" evidence="7">
    <location>
        <begin position="114"/>
        <end position="133"/>
    </location>
</feature>
<sequence>VLVIGLIAGLAFWEYGVVWASIPDYILPAPSQFFNRFFETLPLQVEHLGITATTTLLGLALALILGVLLALLVVYVRPLKLLILPFLAAFNGIPKVAIAPLFVIWFGLGDEPKILLAFLMALFPIFVNAVTGLNEIEPDMINLARLFGGSEFRIFRKVRLIHALPHLTDALKVAFPLALVGSVVGEFIGGNRGVGYLILSAQFNLDTPLVFACLLAITIFTSAGIGFVVLIEELAFAWRPSRRQ</sequence>
<dbReference type="SUPFAM" id="SSF161098">
    <property type="entry name" value="MetI-like"/>
    <property type="match status" value="1"/>
</dbReference>
<evidence type="ECO:0000256" key="6">
    <source>
        <dbReference type="ARBA" id="ARBA00023136"/>
    </source>
</evidence>
<dbReference type="PANTHER" id="PTHR30151">
    <property type="entry name" value="ALKANE SULFONATE ABC TRANSPORTER-RELATED, MEMBRANE SUBUNIT"/>
    <property type="match status" value="1"/>
</dbReference>
<evidence type="ECO:0000256" key="4">
    <source>
        <dbReference type="ARBA" id="ARBA00022692"/>
    </source>
</evidence>
<keyword evidence="3" id="KW-1003">Cell membrane</keyword>
<feature type="transmembrane region" description="Helical" evidence="7">
    <location>
        <begin position="56"/>
        <end position="76"/>
    </location>
</feature>
<feature type="domain" description="ABC transmembrane type-1" evidence="8">
    <location>
        <begin position="48"/>
        <end position="232"/>
    </location>
</feature>
<comment type="subcellular location">
    <subcellularLocation>
        <location evidence="1">Cell membrane</location>
        <topology evidence="1">Multi-pass membrane protein</topology>
    </subcellularLocation>
</comment>
<keyword evidence="4 7" id="KW-0812">Transmembrane</keyword>
<dbReference type="CDD" id="cd06261">
    <property type="entry name" value="TM_PBP2"/>
    <property type="match status" value="1"/>
</dbReference>
<keyword evidence="6 7" id="KW-0472">Membrane</keyword>
<feature type="non-terminal residue" evidence="9">
    <location>
        <position position="1"/>
    </location>
</feature>
<evidence type="ECO:0000259" key="8">
    <source>
        <dbReference type="PROSITE" id="PS50928"/>
    </source>
</evidence>
<dbReference type="Pfam" id="PF00528">
    <property type="entry name" value="BPD_transp_1"/>
    <property type="match status" value="1"/>
</dbReference>
<proteinExistence type="predicted"/>
<evidence type="ECO:0000256" key="5">
    <source>
        <dbReference type="ARBA" id="ARBA00022989"/>
    </source>
</evidence>
<reference evidence="9" key="1">
    <citation type="submission" date="2018-05" db="EMBL/GenBank/DDBJ databases">
        <authorList>
            <person name="Lanie J.A."/>
            <person name="Ng W.-L."/>
            <person name="Kazmierczak K.M."/>
            <person name="Andrzejewski T.M."/>
            <person name="Davidsen T.M."/>
            <person name="Wayne K.J."/>
            <person name="Tettelin H."/>
            <person name="Glass J.I."/>
            <person name="Rusch D."/>
            <person name="Podicherti R."/>
            <person name="Tsui H.-C.T."/>
            <person name="Winkler M.E."/>
        </authorList>
    </citation>
    <scope>NUCLEOTIDE SEQUENCE</scope>
</reference>
<evidence type="ECO:0000256" key="3">
    <source>
        <dbReference type="ARBA" id="ARBA00022475"/>
    </source>
</evidence>
<protein>
    <recommendedName>
        <fullName evidence="8">ABC transmembrane type-1 domain-containing protein</fullName>
    </recommendedName>
</protein>
<dbReference type="GO" id="GO:0005886">
    <property type="term" value="C:plasma membrane"/>
    <property type="evidence" value="ECO:0007669"/>
    <property type="project" value="UniProtKB-SubCell"/>
</dbReference>
<dbReference type="AlphaFoldDB" id="A0A381YWC0"/>
<evidence type="ECO:0000256" key="2">
    <source>
        <dbReference type="ARBA" id="ARBA00022448"/>
    </source>
</evidence>
<organism evidence="9">
    <name type="scientific">marine metagenome</name>
    <dbReference type="NCBI Taxonomy" id="408172"/>
    <lineage>
        <taxon>unclassified sequences</taxon>
        <taxon>metagenomes</taxon>
        <taxon>ecological metagenomes</taxon>
    </lineage>
</organism>
<dbReference type="Gene3D" id="1.10.3720.10">
    <property type="entry name" value="MetI-like"/>
    <property type="match status" value="1"/>
</dbReference>
<feature type="transmembrane region" description="Helical" evidence="7">
    <location>
        <begin position="83"/>
        <end position="108"/>
    </location>
</feature>
<evidence type="ECO:0000313" key="9">
    <source>
        <dbReference type="EMBL" id="SVA81249.1"/>
    </source>
</evidence>
<accession>A0A381YWC0</accession>
<dbReference type="PANTHER" id="PTHR30151:SF20">
    <property type="entry name" value="ABC TRANSPORTER PERMEASE PROTEIN HI_0355-RELATED"/>
    <property type="match status" value="1"/>
</dbReference>
<evidence type="ECO:0000256" key="7">
    <source>
        <dbReference type="SAM" id="Phobius"/>
    </source>
</evidence>
<dbReference type="GO" id="GO:0055085">
    <property type="term" value="P:transmembrane transport"/>
    <property type="evidence" value="ECO:0007669"/>
    <property type="project" value="InterPro"/>
</dbReference>
<dbReference type="InterPro" id="IPR000515">
    <property type="entry name" value="MetI-like"/>
</dbReference>
<evidence type="ECO:0000256" key="1">
    <source>
        <dbReference type="ARBA" id="ARBA00004651"/>
    </source>
</evidence>
<dbReference type="InterPro" id="IPR035906">
    <property type="entry name" value="MetI-like_sf"/>
</dbReference>
<name>A0A381YWC0_9ZZZZ</name>
<keyword evidence="2" id="KW-0813">Transport</keyword>